<evidence type="ECO:0000313" key="9">
    <source>
        <dbReference type="Proteomes" id="UP000219994"/>
    </source>
</evidence>
<evidence type="ECO:0000256" key="6">
    <source>
        <dbReference type="SAM" id="Phobius"/>
    </source>
</evidence>
<comment type="subcellular location">
    <subcellularLocation>
        <location evidence="1">Cell membrane</location>
        <topology evidence="1">Multi-pass membrane protein</topology>
    </subcellularLocation>
</comment>
<dbReference type="EMBL" id="NAEP01000017">
    <property type="protein sequence ID" value="PDQ36368.1"/>
    <property type="molecule type" value="Genomic_DNA"/>
</dbReference>
<proteinExistence type="predicted"/>
<evidence type="ECO:0000256" key="2">
    <source>
        <dbReference type="ARBA" id="ARBA00022475"/>
    </source>
</evidence>
<name>A0A2A6FUN5_9MICO</name>
<keyword evidence="3 6" id="KW-0812">Transmembrane</keyword>
<sequence length="92" mass="10030">MARVLLGVAIAIVVLMVFAAADCALFDKRRIRAMPKVAWLVVIVLFPAFGAVLWFVAGRGRALPRGVRVIAPDDDIDFLRGLNQPRGTDPSE</sequence>
<evidence type="ECO:0000256" key="4">
    <source>
        <dbReference type="ARBA" id="ARBA00022989"/>
    </source>
</evidence>
<keyword evidence="5 6" id="KW-0472">Membrane</keyword>
<dbReference type="Proteomes" id="UP000219994">
    <property type="component" value="Unassembled WGS sequence"/>
</dbReference>
<protein>
    <recommendedName>
        <fullName evidence="7">Cardiolipin synthase N-terminal domain-containing protein</fullName>
    </recommendedName>
</protein>
<dbReference type="AlphaFoldDB" id="A0A2A6FUN5"/>
<feature type="transmembrane region" description="Helical" evidence="6">
    <location>
        <begin position="37"/>
        <end position="57"/>
    </location>
</feature>
<feature type="domain" description="Cardiolipin synthase N-terminal" evidence="7">
    <location>
        <begin position="14"/>
        <end position="59"/>
    </location>
</feature>
<keyword evidence="4 6" id="KW-1133">Transmembrane helix</keyword>
<evidence type="ECO:0000256" key="5">
    <source>
        <dbReference type="ARBA" id="ARBA00023136"/>
    </source>
</evidence>
<evidence type="ECO:0000259" key="7">
    <source>
        <dbReference type="Pfam" id="PF13396"/>
    </source>
</evidence>
<gene>
    <name evidence="8" type="ORF">B5766_01345</name>
</gene>
<organism evidence="8 9">
    <name type="scientific">Candidatus Lumbricidiphila eiseniae</name>
    <dbReference type="NCBI Taxonomy" id="1969409"/>
    <lineage>
        <taxon>Bacteria</taxon>
        <taxon>Bacillati</taxon>
        <taxon>Actinomycetota</taxon>
        <taxon>Actinomycetes</taxon>
        <taxon>Micrococcales</taxon>
        <taxon>Microbacteriaceae</taxon>
        <taxon>Candidatus Lumbricidiphila</taxon>
    </lineage>
</organism>
<reference evidence="9" key="1">
    <citation type="submission" date="2017-03" db="EMBL/GenBank/DDBJ databases">
        <authorList>
            <person name="Lund M.B."/>
        </authorList>
    </citation>
    <scope>NUCLEOTIDE SEQUENCE [LARGE SCALE GENOMIC DNA]</scope>
</reference>
<dbReference type="GO" id="GO:0005886">
    <property type="term" value="C:plasma membrane"/>
    <property type="evidence" value="ECO:0007669"/>
    <property type="project" value="UniProtKB-SubCell"/>
</dbReference>
<dbReference type="InterPro" id="IPR027379">
    <property type="entry name" value="CLS_N"/>
</dbReference>
<evidence type="ECO:0000313" key="8">
    <source>
        <dbReference type="EMBL" id="PDQ36368.1"/>
    </source>
</evidence>
<keyword evidence="2" id="KW-1003">Cell membrane</keyword>
<dbReference type="Pfam" id="PF13396">
    <property type="entry name" value="PLDc_N"/>
    <property type="match status" value="1"/>
</dbReference>
<evidence type="ECO:0000256" key="1">
    <source>
        <dbReference type="ARBA" id="ARBA00004651"/>
    </source>
</evidence>
<comment type="caution">
    <text evidence="8">The sequence shown here is derived from an EMBL/GenBank/DDBJ whole genome shotgun (WGS) entry which is preliminary data.</text>
</comment>
<evidence type="ECO:0000256" key="3">
    <source>
        <dbReference type="ARBA" id="ARBA00022692"/>
    </source>
</evidence>
<accession>A0A2A6FUN5</accession>